<feature type="compositionally biased region" description="Polar residues" evidence="1">
    <location>
        <begin position="139"/>
        <end position="148"/>
    </location>
</feature>
<feature type="region of interest" description="Disordered" evidence="1">
    <location>
        <begin position="87"/>
        <end position="158"/>
    </location>
</feature>
<name>A0A4R0RR00_9APHY</name>
<gene>
    <name evidence="2" type="ORF">EIP91_011901</name>
</gene>
<feature type="compositionally biased region" description="Polar residues" evidence="1">
    <location>
        <begin position="97"/>
        <end position="112"/>
    </location>
</feature>
<evidence type="ECO:0000313" key="2">
    <source>
        <dbReference type="EMBL" id="TCD67839.1"/>
    </source>
</evidence>
<protein>
    <submittedName>
        <fullName evidence="2">Uncharacterized protein</fullName>
    </submittedName>
</protein>
<comment type="caution">
    <text evidence="2">The sequence shown here is derived from an EMBL/GenBank/DDBJ whole genome shotgun (WGS) entry which is preliminary data.</text>
</comment>
<dbReference type="OrthoDB" id="10475841at2759"/>
<dbReference type="Proteomes" id="UP000292702">
    <property type="component" value="Unassembled WGS sequence"/>
</dbReference>
<keyword evidence="3" id="KW-1185">Reference proteome</keyword>
<dbReference type="EMBL" id="RWJN01000084">
    <property type="protein sequence ID" value="TCD67839.1"/>
    <property type="molecule type" value="Genomic_DNA"/>
</dbReference>
<dbReference type="AlphaFoldDB" id="A0A4R0RR00"/>
<feature type="region of interest" description="Disordered" evidence="1">
    <location>
        <begin position="1"/>
        <end position="48"/>
    </location>
</feature>
<feature type="compositionally biased region" description="Polar residues" evidence="1">
    <location>
        <begin position="17"/>
        <end position="35"/>
    </location>
</feature>
<feature type="compositionally biased region" description="Basic and acidic residues" evidence="1">
    <location>
        <begin position="149"/>
        <end position="158"/>
    </location>
</feature>
<reference evidence="2 3" key="1">
    <citation type="submission" date="2018-11" db="EMBL/GenBank/DDBJ databases">
        <title>Genome assembly of Steccherinum ochraceum LE-BIN_3174, the white-rot fungus of the Steccherinaceae family (The Residual Polyporoid clade, Polyporales, Basidiomycota).</title>
        <authorList>
            <person name="Fedorova T.V."/>
            <person name="Glazunova O.A."/>
            <person name="Landesman E.O."/>
            <person name="Moiseenko K.V."/>
            <person name="Psurtseva N.V."/>
            <person name="Savinova O.S."/>
            <person name="Shakhova N.V."/>
            <person name="Tyazhelova T.V."/>
            <person name="Vasina D.V."/>
        </authorList>
    </citation>
    <scope>NUCLEOTIDE SEQUENCE [LARGE SCALE GENOMIC DNA]</scope>
    <source>
        <strain evidence="2 3">LE-BIN_3174</strain>
    </source>
</reference>
<proteinExistence type="predicted"/>
<sequence length="323" mass="35239">MSRERMNPGAGSFNRDAFSQPTWTPANLQASQPQHATHAPQPVAGGALANPYGFPPTYSTPGQTFSAFTPALSSAIIDDRQFFPGTPVPPNACYSPLASSEASTDTRPSTGMDSDYRERSVVSSPSPPATGHVGPSGLRSDSTITGTSPERHHSVRDVRKRAYDHATRLEKAARQAGEDAEANLSVIAFSARPDTKEHSNNTPRLYASHSIIEAFAKRGIPDLKAYLISIAYDTHPREDLPTPELVAKLTVDLSVLTERFSQKEMDCLRMEEDMVRLQRENERLRRIAEGHQVVSAKLQEVLSLSYDYMGYIGAQQPGMPGAS</sequence>
<accession>A0A4R0RR00</accession>
<evidence type="ECO:0000256" key="1">
    <source>
        <dbReference type="SAM" id="MobiDB-lite"/>
    </source>
</evidence>
<organism evidence="2 3">
    <name type="scientific">Steccherinum ochraceum</name>
    <dbReference type="NCBI Taxonomy" id="92696"/>
    <lineage>
        <taxon>Eukaryota</taxon>
        <taxon>Fungi</taxon>
        <taxon>Dikarya</taxon>
        <taxon>Basidiomycota</taxon>
        <taxon>Agaricomycotina</taxon>
        <taxon>Agaricomycetes</taxon>
        <taxon>Polyporales</taxon>
        <taxon>Steccherinaceae</taxon>
        <taxon>Steccherinum</taxon>
    </lineage>
</organism>
<evidence type="ECO:0000313" key="3">
    <source>
        <dbReference type="Proteomes" id="UP000292702"/>
    </source>
</evidence>